<dbReference type="EMBL" id="GBXM01015335">
    <property type="protein sequence ID" value="JAH93242.1"/>
    <property type="molecule type" value="Transcribed_RNA"/>
</dbReference>
<reference evidence="1" key="2">
    <citation type="journal article" date="2015" name="Fish Shellfish Immunol.">
        <title>Early steps in the European eel (Anguilla anguilla)-Vibrio vulnificus interaction in the gills: Role of the RtxA13 toxin.</title>
        <authorList>
            <person name="Callol A."/>
            <person name="Pajuelo D."/>
            <person name="Ebbesson L."/>
            <person name="Teles M."/>
            <person name="MacKenzie S."/>
            <person name="Amaro C."/>
        </authorList>
    </citation>
    <scope>NUCLEOTIDE SEQUENCE</scope>
</reference>
<organism evidence="1">
    <name type="scientific">Anguilla anguilla</name>
    <name type="common">European freshwater eel</name>
    <name type="synonym">Muraena anguilla</name>
    <dbReference type="NCBI Taxonomy" id="7936"/>
    <lineage>
        <taxon>Eukaryota</taxon>
        <taxon>Metazoa</taxon>
        <taxon>Chordata</taxon>
        <taxon>Craniata</taxon>
        <taxon>Vertebrata</taxon>
        <taxon>Euteleostomi</taxon>
        <taxon>Actinopterygii</taxon>
        <taxon>Neopterygii</taxon>
        <taxon>Teleostei</taxon>
        <taxon>Anguilliformes</taxon>
        <taxon>Anguillidae</taxon>
        <taxon>Anguilla</taxon>
    </lineage>
</organism>
<reference evidence="1" key="1">
    <citation type="submission" date="2014-11" db="EMBL/GenBank/DDBJ databases">
        <authorList>
            <person name="Amaro Gonzalez C."/>
        </authorList>
    </citation>
    <scope>NUCLEOTIDE SEQUENCE</scope>
</reference>
<protein>
    <submittedName>
        <fullName evidence="1">Uncharacterized protein</fullName>
    </submittedName>
</protein>
<evidence type="ECO:0000313" key="1">
    <source>
        <dbReference type="EMBL" id="JAH93242.1"/>
    </source>
</evidence>
<sequence length="96" mass="11514">MQLHRQKHTYIHTHTHTLLDSSLFPKVHTSGTLYAKNNRSCLSAFRSLSFYLCKCYNTPNALLYFKLKMRKLLFWVSHKNLYRYVCVYKKRPPCVL</sequence>
<proteinExistence type="predicted"/>
<accession>A0A0E9WSA5</accession>
<dbReference type="AlphaFoldDB" id="A0A0E9WSA5"/>
<name>A0A0E9WSA5_ANGAN</name>